<evidence type="ECO:0000259" key="2">
    <source>
        <dbReference type="Pfam" id="PF11160"/>
    </source>
</evidence>
<reference evidence="4" key="1">
    <citation type="journal article" date="2019" name="Int. J. Syst. Evol. Microbiol.">
        <title>The Global Catalogue of Microorganisms (GCM) 10K type strain sequencing project: providing services to taxonomists for standard genome sequencing and annotation.</title>
        <authorList>
            <consortium name="The Broad Institute Genomics Platform"/>
            <consortium name="The Broad Institute Genome Sequencing Center for Infectious Disease"/>
            <person name="Wu L."/>
            <person name="Ma J."/>
        </authorList>
    </citation>
    <scope>NUCLEOTIDE SEQUENCE [LARGE SCALE GENOMIC DNA]</scope>
    <source>
        <strain evidence="4">CGMCC 1.6960</strain>
    </source>
</reference>
<dbReference type="EMBL" id="BMLM01000001">
    <property type="protein sequence ID" value="GGN81241.1"/>
    <property type="molecule type" value="Genomic_DNA"/>
</dbReference>
<dbReference type="Gene3D" id="2.30.30.1060">
    <property type="match status" value="1"/>
</dbReference>
<gene>
    <name evidence="3" type="ORF">GCM10010968_09900</name>
</gene>
<evidence type="ECO:0000256" key="1">
    <source>
        <dbReference type="SAM" id="MobiDB-lite"/>
    </source>
</evidence>
<comment type="caution">
    <text evidence="3">The sequence shown here is derived from an EMBL/GenBank/DDBJ whole genome shotgun (WGS) entry which is preliminary data.</text>
</comment>
<organism evidence="3 4">
    <name type="scientific">Agrococcus terreus</name>
    <dbReference type="NCBI Taxonomy" id="574649"/>
    <lineage>
        <taxon>Bacteria</taxon>
        <taxon>Bacillati</taxon>
        <taxon>Actinomycetota</taxon>
        <taxon>Actinomycetes</taxon>
        <taxon>Micrococcales</taxon>
        <taxon>Microbacteriaceae</taxon>
        <taxon>Agrococcus</taxon>
    </lineage>
</organism>
<feature type="region of interest" description="Disordered" evidence="1">
    <location>
        <begin position="1"/>
        <end position="28"/>
    </location>
</feature>
<sequence>MAFRKGDEVSWSTSQGTTHGTVQEKRTKDFQFEKQQFRASEDEPYYIVESAKTGAKAAHKESALTKR</sequence>
<keyword evidence="4" id="KW-1185">Reference proteome</keyword>
<feature type="compositionally biased region" description="Polar residues" evidence="1">
    <location>
        <begin position="10"/>
        <end position="21"/>
    </location>
</feature>
<name>A0ABQ2KGM4_9MICO</name>
<evidence type="ECO:0000313" key="3">
    <source>
        <dbReference type="EMBL" id="GGN81241.1"/>
    </source>
</evidence>
<proteinExistence type="predicted"/>
<protein>
    <recommendedName>
        <fullName evidence="2">Hypervirulence associated protein TUDOR domain-containing protein</fullName>
    </recommendedName>
</protein>
<dbReference type="RefSeq" id="WP_188716669.1">
    <property type="nucleotide sequence ID" value="NZ_BAABBD010000006.1"/>
</dbReference>
<accession>A0ABQ2KGM4</accession>
<feature type="domain" description="Hypervirulence associated protein TUDOR" evidence="2">
    <location>
        <begin position="6"/>
        <end position="64"/>
    </location>
</feature>
<evidence type="ECO:0000313" key="4">
    <source>
        <dbReference type="Proteomes" id="UP000626982"/>
    </source>
</evidence>
<dbReference type="InterPro" id="IPR021331">
    <property type="entry name" value="Hva1_TUDOR"/>
</dbReference>
<dbReference type="Proteomes" id="UP000626982">
    <property type="component" value="Unassembled WGS sequence"/>
</dbReference>
<dbReference type="Pfam" id="PF11160">
    <property type="entry name" value="Hva1_TUDOR"/>
    <property type="match status" value="1"/>
</dbReference>